<keyword evidence="3" id="KW-1185">Reference proteome</keyword>
<dbReference type="GO" id="GO:0032259">
    <property type="term" value="P:methylation"/>
    <property type="evidence" value="ECO:0007669"/>
    <property type="project" value="UniProtKB-KW"/>
</dbReference>
<dbReference type="RefSeq" id="WP_157706885.1">
    <property type="nucleotide sequence ID" value="NZ_CP034348.1"/>
</dbReference>
<protein>
    <submittedName>
        <fullName evidence="2">Methyltransferase domain-containing protein</fullName>
    </submittedName>
</protein>
<dbReference type="KEGG" id="rom:EI983_08140"/>
<feature type="domain" description="Methyltransferase type 11" evidence="1">
    <location>
        <begin position="52"/>
        <end position="142"/>
    </location>
</feature>
<proteinExistence type="predicted"/>
<dbReference type="PANTHER" id="PTHR43591:SF24">
    <property type="entry name" value="2-METHOXY-6-POLYPRENYL-1,4-BENZOQUINOL METHYLASE, MITOCHONDRIAL"/>
    <property type="match status" value="1"/>
</dbReference>
<accession>A0A6I6IQW4</accession>
<keyword evidence="2" id="KW-0808">Transferase</keyword>
<organism evidence="2 3">
    <name type="scientific">Roseovarius faecimaris</name>
    <dbReference type="NCBI Taxonomy" id="2494550"/>
    <lineage>
        <taxon>Bacteria</taxon>
        <taxon>Pseudomonadati</taxon>
        <taxon>Pseudomonadota</taxon>
        <taxon>Alphaproteobacteria</taxon>
        <taxon>Rhodobacterales</taxon>
        <taxon>Roseobacteraceae</taxon>
        <taxon>Roseovarius</taxon>
    </lineage>
</organism>
<dbReference type="Proteomes" id="UP000428330">
    <property type="component" value="Chromosome"/>
</dbReference>
<dbReference type="Gene3D" id="3.40.50.150">
    <property type="entry name" value="Vaccinia Virus protein VP39"/>
    <property type="match status" value="1"/>
</dbReference>
<sequence>MAEYRDFAALELAQWSDAEIAGAYARDFARAAEQCVPHFVRAVAAGPGKAVLDCCCGHGIVARGLADAGAEVTALDFSPAMLEMARARVPEARFVEGDAMALPFEDARFDAVTIGFGIPHVPDPAAALAEARRVLKPGGRLAYTVWHADPEMSSVGIVFQAIAAHGDKSITLPPGPDAFERSAPEIALPEMAEVGFREARLETIPSHWVADDPGAPFDFFLEGTARGGALLRPQPEAHKAAIRAAVVEGVKARWGDTAPWTIPAPAAMVIGRV</sequence>
<dbReference type="GO" id="GO:0008757">
    <property type="term" value="F:S-adenosylmethionine-dependent methyltransferase activity"/>
    <property type="evidence" value="ECO:0007669"/>
    <property type="project" value="InterPro"/>
</dbReference>
<dbReference type="OrthoDB" id="8153637at2"/>
<name>A0A6I6IQW4_9RHOB</name>
<evidence type="ECO:0000313" key="3">
    <source>
        <dbReference type="Proteomes" id="UP000428330"/>
    </source>
</evidence>
<reference evidence="3" key="1">
    <citation type="submission" date="2018-12" db="EMBL/GenBank/DDBJ databases">
        <title>Complete genome sequence of Roseovarius sp. MME-070.</title>
        <authorList>
            <person name="Nam Y.-D."/>
            <person name="Kang J."/>
            <person name="Chung W.-H."/>
            <person name="Park Y.S."/>
        </authorList>
    </citation>
    <scope>NUCLEOTIDE SEQUENCE [LARGE SCALE GENOMIC DNA]</scope>
    <source>
        <strain evidence="3">MME-070</strain>
    </source>
</reference>
<dbReference type="SUPFAM" id="SSF53335">
    <property type="entry name" value="S-adenosyl-L-methionine-dependent methyltransferases"/>
    <property type="match status" value="1"/>
</dbReference>
<evidence type="ECO:0000313" key="2">
    <source>
        <dbReference type="EMBL" id="QGX98253.1"/>
    </source>
</evidence>
<dbReference type="Pfam" id="PF08241">
    <property type="entry name" value="Methyltransf_11"/>
    <property type="match status" value="1"/>
</dbReference>
<keyword evidence="2" id="KW-0489">Methyltransferase</keyword>
<dbReference type="InterPro" id="IPR029063">
    <property type="entry name" value="SAM-dependent_MTases_sf"/>
</dbReference>
<dbReference type="AlphaFoldDB" id="A0A6I6IQW4"/>
<dbReference type="EMBL" id="CP034348">
    <property type="protein sequence ID" value="QGX98253.1"/>
    <property type="molecule type" value="Genomic_DNA"/>
</dbReference>
<gene>
    <name evidence="2" type="ORF">EI983_08140</name>
</gene>
<dbReference type="PANTHER" id="PTHR43591">
    <property type="entry name" value="METHYLTRANSFERASE"/>
    <property type="match status" value="1"/>
</dbReference>
<dbReference type="CDD" id="cd02440">
    <property type="entry name" value="AdoMet_MTases"/>
    <property type="match status" value="1"/>
</dbReference>
<dbReference type="InterPro" id="IPR013216">
    <property type="entry name" value="Methyltransf_11"/>
</dbReference>
<evidence type="ECO:0000259" key="1">
    <source>
        <dbReference type="Pfam" id="PF08241"/>
    </source>
</evidence>